<accession>A0A1H2U4W7</accession>
<evidence type="ECO:0000256" key="1">
    <source>
        <dbReference type="SAM" id="MobiDB-lite"/>
    </source>
</evidence>
<dbReference type="Proteomes" id="UP000198539">
    <property type="component" value="Unassembled WGS sequence"/>
</dbReference>
<proteinExistence type="predicted"/>
<dbReference type="AlphaFoldDB" id="A0A1H2U4W7"/>
<dbReference type="RefSeq" id="WP_092885849.1">
    <property type="nucleotide sequence ID" value="NZ_CP061498.1"/>
</dbReference>
<keyword evidence="3" id="KW-1185">Reference proteome</keyword>
<feature type="region of interest" description="Disordered" evidence="1">
    <location>
        <begin position="45"/>
        <end position="128"/>
    </location>
</feature>
<sequence>MPRTDATPHARRPTAGPAAICLLLGLFLMAACQFLPKDAGTDVGTGNGGDPAIQVDVLPPANVAPDTPGGIADSGSADGVGTQAGPSSVPADSQAIKSGPAGAAPDTPVPNSNGAASQDPNGISLQSAPDPLSPFFAAEQAACLGRGGIYQRVGLGEIRACVFTTRDNGKTCASGADCEGTCLARSGTCAPLTPLYGCHEIVQDNGLRTTQCLQ</sequence>
<evidence type="ECO:0000313" key="2">
    <source>
        <dbReference type="EMBL" id="SDW50514.1"/>
    </source>
</evidence>
<evidence type="ECO:0000313" key="3">
    <source>
        <dbReference type="Proteomes" id="UP000198539"/>
    </source>
</evidence>
<dbReference type="OrthoDB" id="8592692at2"/>
<dbReference type="STRING" id="564137.SAMN04488238_102263"/>
<dbReference type="PROSITE" id="PS51257">
    <property type="entry name" value="PROKAR_LIPOPROTEIN"/>
    <property type="match status" value="1"/>
</dbReference>
<gene>
    <name evidence="2" type="ORF">SAMN04488238_102263</name>
</gene>
<organism evidence="2 3">
    <name type="scientific">Roseicitreum antarcticum</name>
    <dbReference type="NCBI Taxonomy" id="564137"/>
    <lineage>
        <taxon>Bacteria</taxon>
        <taxon>Pseudomonadati</taxon>
        <taxon>Pseudomonadota</taxon>
        <taxon>Alphaproteobacteria</taxon>
        <taxon>Rhodobacterales</taxon>
        <taxon>Paracoccaceae</taxon>
        <taxon>Roseicitreum</taxon>
    </lineage>
</organism>
<reference evidence="2 3" key="1">
    <citation type="submission" date="2016-10" db="EMBL/GenBank/DDBJ databases">
        <authorList>
            <person name="de Groot N.N."/>
        </authorList>
    </citation>
    <scope>NUCLEOTIDE SEQUENCE [LARGE SCALE GENOMIC DNA]</scope>
    <source>
        <strain evidence="2 3">CGMCC 1.8894</strain>
    </source>
</reference>
<name>A0A1H2U4W7_9RHOB</name>
<protein>
    <submittedName>
        <fullName evidence="2">Uncharacterized protein</fullName>
    </submittedName>
</protein>
<feature type="compositionally biased region" description="Polar residues" evidence="1">
    <location>
        <begin position="109"/>
        <end position="127"/>
    </location>
</feature>
<dbReference type="EMBL" id="FNOM01000002">
    <property type="protein sequence ID" value="SDW50514.1"/>
    <property type="molecule type" value="Genomic_DNA"/>
</dbReference>